<dbReference type="EMBL" id="PYGC01000005">
    <property type="protein sequence ID" value="PSK82868.1"/>
    <property type="molecule type" value="Genomic_DNA"/>
</dbReference>
<keyword evidence="3 5" id="KW-0697">Rotamase</keyword>
<evidence type="ECO:0000256" key="1">
    <source>
        <dbReference type="ARBA" id="ARBA00000971"/>
    </source>
</evidence>
<protein>
    <recommendedName>
        <fullName evidence="6">Peptidyl-prolyl cis-trans isomerase</fullName>
        <ecNumber evidence="6">5.2.1.8</ecNumber>
    </recommendedName>
</protein>
<dbReference type="Gene3D" id="1.10.287.460">
    <property type="entry name" value="Peptidyl-prolyl cis-trans isomerase, FKBP-type, N-terminal domain"/>
    <property type="match status" value="1"/>
</dbReference>
<dbReference type="PROSITE" id="PS50059">
    <property type="entry name" value="FKBP_PPIASE"/>
    <property type="match status" value="1"/>
</dbReference>
<dbReference type="RefSeq" id="WP_211297817.1">
    <property type="nucleotide sequence ID" value="NZ_BLAU01000001.1"/>
</dbReference>
<evidence type="ECO:0000313" key="11">
    <source>
        <dbReference type="Proteomes" id="UP000240621"/>
    </source>
</evidence>
<evidence type="ECO:0000313" key="12">
    <source>
        <dbReference type="Proteomes" id="UP000396862"/>
    </source>
</evidence>
<comment type="caution">
    <text evidence="10">The sequence shown here is derived from an EMBL/GenBank/DDBJ whole genome shotgun (WGS) entry which is preliminary data.</text>
</comment>
<keyword evidence="7" id="KW-0732">Signal</keyword>
<dbReference type="Pfam" id="PF01346">
    <property type="entry name" value="FKBP_N"/>
    <property type="match status" value="1"/>
</dbReference>
<keyword evidence="4 5" id="KW-0413">Isomerase</keyword>
<dbReference type="EC" id="5.2.1.8" evidence="6"/>
<evidence type="ECO:0000256" key="6">
    <source>
        <dbReference type="RuleBase" id="RU003915"/>
    </source>
</evidence>
<organism evidence="10 11">
    <name type="scientific">Prolixibacter denitrificans</name>
    <dbReference type="NCBI Taxonomy" id="1541063"/>
    <lineage>
        <taxon>Bacteria</taxon>
        <taxon>Pseudomonadati</taxon>
        <taxon>Bacteroidota</taxon>
        <taxon>Bacteroidia</taxon>
        <taxon>Marinilabiliales</taxon>
        <taxon>Prolixibacteraceae</taxon>
        <taxon>Prolixibacter</taxon>
    </lineage>
</organism>
<dbReference type="Gene3D" id="3.10.50.40">
    <property type="match status" value="1"/>
</dbReference>
<dbReference type="InterPro" id="IPR001179">
    <property type="entry name" value="PPIase_FKBP_dom"/>
</dbReference>
<sequence length="233" mass="25353">MKIFKIALILVAAVLVMASCNQQPSRNVTLKTAADSASYAIGVDLGNNIKNNLKNTPGGVKLDSSIMLAGFEDMLMEKDLKIPSEKGRTVIQSFFSKIQDALAQKNLEAGQKFLEENAKNDSVKTTDSGLQYKIIKQGNGPVPKAGQKVKVDYTGKTIDGKVFDSSIERGKPVTFQVDRVIKGWTEALEMMPVGSEWMLYIPADLAYGKRGAGKDIGPNSTLIFEVHLLGIEK</sequence>
<evidence type="ECO:0000256" key="5">
    <source>
        <dbReference type="PROSITE-ProRule" id="PRU00277"/>
    </source>
</evidence>
<gene>
    <name evidence="9" type="primary">fklB</name>
    <name evidence="10" type="ORF">CLV93_105262</name>
    <name evidence="9" type="ORF">JCM18694_15620</name>
</gene>
<evidence type="ECO:0000259" key="8">
    <source>
        <dbReference type="PROSITE" id="PS50059"/>
    </source>
</evidence>
<evidence type="ECO:0000313" key="9">
    <source>
        <dbReference type="EMBL" id="GET21316.1"/>
    </source>
</evidence>
<feature type="chain" id="PRO_5015150230" description="Peptidyl-prolyl cis-trans isomerase" evidence="7">
    <location>
        <begin position="19"/>
        <end position="233"/>
    </location>
</feature>
<keyword evidence="12" id="KW-1185">Reference proteome</keyword>
<dbReference type="InterPro" id="IPR046357">
    <property type="entry name" value="PPIase_dom_sf"/>
</dbReference>
<dbReference type="GO" id="GO:0006457">
    <property type="term" value="P:protein folding"/>
    <property type="evidence" value="ECO:0007669"/>
    <property type="project" value="InterPro"/>
</dbReference>
<evidence type="ECO:0000256" key="7">
    <source>
        <dbReference type="SAM" id="SignalP"/>
    </source>
</evidence>
<comment type="catalytic activity">
    <reaction evidence="1 5 6">
        <text>[protein]-peptidylproline (omega=180) = [protein]-peptidylproline (omega=0)</text>
        <dbReference type="Rhea" id="RHEA:16237"/>
        <dbReference type="Rhea" id="RHEA-COMP:10747"/>
        <dbReference type="Rhea" id="RHEA-COMP:10748"/>
        <dbReference type="ChEBI" id="CHEBI:83833"/>
        <dbReference type="ChEBI" id="CHEBI:83834"/>
        <dbReference type="EC" id="5.2.1.8"/>
    </reaction>
</comment>
<dbReference type="PANTHER" id="PTHR43811:SF19">
    <property type="entry name" value="39 KDA FK506-BINDING NUCLEAR PROTEIN"/>
    <property type="match status" value="1"/>
</dbReference>
<dbReference type="EMBL" id="BLAU01000001">
    <property type="protein sequence ID" value="GET21316.1"/>
    <property type="molecule type" value="Genomic_DNA"/>
</dbReference>
<reference evidence="9 12" key="2">
    <citation type="submission" date="2019-10" db="EMBL/GenBank/DDBJ databases">
        <title>Prolixibacter strains distinguished by the presence of nitrate reductase genes were adept at nitrate-dependent anaerobic corrosion of metallic iron and carbon steel.</title>
        <authorList>
            <person name="Iino T."/>
            <person name="Shono N."/>
            <person name="Ito K."/>
            <person name="Nakamura R."/>
            <person name="Sueoka K."/>
            <person name="Harayama S."/>
            <person name="Ohkuma M."/>
        </authorList>
    </citation>
    <scope>NUCLEOTIDE SEQUENCE [LARGE SCALE GENOMIC DNA]</scope>
    <source>
        <strain evidence="9 12">MIC1-1</strain>
    </source>
</reference>
<proteinExistence type="inferred from homology"/>
<dbReference type="FunFam" id="3.10.50.40:FF:000006">
    <property type="entry name" value="Peptidyl-prolyl cis-trans isomerase"/>
    <property type="match status" value="1"/>
</dbReference>
<feature type="signal peptide" evidence="7">
    <location>
        <begin position="1"/>
        <end position="18"/>
    </location>
</feature>
<dbReference type="InterPro" id="IPR036944">
    <property type="entry name" value="PPIase_FKBP_N_sf"/>
</dbReference>
<dbReference type="PROSITE" id="PS51257">
    <property type="entry name" value="PROKAR_LIPOPROTEIN"/>
    <property type="match status" value="1"/>
</dbReference>
<dbReference type="AlphaFoldDB" id="A0A2P8CD19"/>
<accession>A0A2P8CD19</accession>
<dbReference type="PANTHER" id="PTHR43811">
    <property type="entry name" value="FKBP-TYPE PEPTIDYL-PROLYL CIS-TRANS ISOMERASE FKPA"/>
    <property type="match status" value="1"/>
</dbReference>
<dbReference type="Proteomes" id="UP000396862">
    <property type="component" value="Unassembled WGS sequence"/>
</dbReference>
<dbReference type="GO" id="GO:0003755">
    <property type="term" value="F:peptidyl-prolyl cis-trans isomerase activity"/>
    <property type="evidence" value="ECO:0007669"/>
    <property type="project" value="UniProtKB-UniRule"/>
</dbReference>
<reference evidence="10 11" key="1">
    <citation type="submission" date="2018-03" db="EMBL/GenBank/DDBJ databases">
        <title>Genomic Encyclopedia of Archaeal and Bacterial Type Strains, Phase II (KMG-II): from individual species to whole genera.</title>
        <authorList>
            <person name="Goeker M."/>
        </authorList>
    </citation>
    <scope>NUCLEOTIDE SEQUENCE [LARGE SCALE GENOMIC DNA]</scope>
    <source>
        <strain evidence="10 11">DSM 27267</strain>
    </source>
</reference>
<dbReference type="SUPFAM" id="SSF54534">
    <property type="entry name" value="FKBP-like"/>
    <property type="match status" value="1"/>
</dbReference>
<evidence type="ECO:0000313" key="10">
    <source>
        <dbReference type="EMBL" id="PSK82868.1"/>
    </source>
</evidence>
<feature type="domain" description="PPIase FKBP-type" evidence="8">
    <location>
        <begin position="146"/>
        <end position="232"/>
    </location>
</feature>
<comment type="similarity">
    <text evidence="2 6">Belongs to the FKBP-type PPIase family.</text>
</comment>
<evidence type="ECO:0000256" key="4">
    <source>
        <dbReference type="ARBA" id="ARBA00023235"/>
    </source>
</evidence>
<evidence type="ECO:0000256" key="2">
    <source>
        <dbReference type="ARBA" id="ARBA00006577"/>
    </source>
</evidence>
<evidence type="ECO:0000256" key="3">
    <source>
        <dbReference type="ARBA" id="ARBA00023110"/>
    </source>
</evidence>
<dbReference type="Pfam" id="PF00254">
    <property type="entry name" value="FKBP_C"/>
    <property type="match status" value="1"/>
</dbReference>
<dbReference type="InterPro" id="IPR000774">
    <property type="entry name" value="PPIase_FKBP_N"/>
</dbReference>
<name>A0A2P8CD19_9BACT</name>
<dbReference type="Proteomes" id="UP000240621">
    <property type="component" value="Unassembled WGS sequence"/>
</dbReference>